<dbReference type="Gene3D" id="2.130.10.10">
    <property type="entry name" value="YVTN repeat-like/Quinoprotein amine dehydrogenase"/>
    <property type="match status" value="2"/>
</dbReference>
<keyword evidence="2" id="KW-0677">Repeat</keyword>
<evidence type="ECO:0000313" key="4">
    <source>
        <dbReference type="EMBL" id="VAX41400.1"/>
    </source>
</evidence>
<reference evidence="4" key="1">
    <citation type="submission" date="2018-06" db="EMBL/GenBank/DDBJ databases">
        <authorList>
            <person name="Zhirakovskaya E."/>
        </authorList>
    </citation>
    <scope>NUCLEOTIDE SEQUENCE</scope>
</reference>
<evidence type="ECO:0000256" key="3">
    <source>
        <dbReference type="SAM" id="Phobius"/>
    </source>
</evidence>
<keyword evidence="1" id="KW-0853">WD repeat</keyword>
<keyword evidence="3" id="KW-0812">Transmembrane</keyword>
<dbReference type="PROSITE" id="PS50294">
    <property type="entry name" value="WD_REPEATS_REGION"/>
    <property type="match status" value="4"/>
</dbReference>
<keyword evidence="3" id="KW-0472">Membrane</keyword>
<protein>
    <submittedName>
        <fullName evidence="4">High-affnity carbon uptake protein Hat/HatR</fullName>
    </submittedName>
</protein>
<dbReference type="SMART" id="SM00320">
    <property type="entry name" value="WD40"/>
    <property type="match status" value="4"/>
</dbReference>
<sequence length="307" mass="33427">MNHHYFSVLNSSLDNIFGERSNRQKTTVKRKLRLIQWTAVAFALLMVVTASGFYDDQNQEKNPQHQTVIAKEKTKTEDSEQTVQKQLAASENTLGLAFAEMAKRASENQRHNEAYLYALHALKKLDPVTEEQARSQMVGLTIAGKTYPTIFQIEGLLSYKGATLSVAYSPDGKTIASGAKDKTVRLWDIATGKQKAVLKGHTNGVKSVAYSPDGKTIVSGARDNTVRLWDVATGKQKTILKGHTGGVNSVVYSPDGKTIVSGAKDFTVRLWDIATGKQKAVLKGHTNGVKSVAYSPDGKTIVSGAKD</sequence>
<dbReference type="InterPro" id="IPR020472">
    <property type="entry name" value="WD40_PAC1"/>
</dbReference>
<dbReference type="InterPro" id="IPR015943">
    <property type="entry name" value="WD40/YVTN_repeat-like_dom_sf"/>
</dbReference>
<evidence type="ECO:0000256" key="2">
    <source>
        <dbReference type="ARBA" id="ARBA00022737"/>
    </source>
</evidence>
<dbReference type="PROSITE" id="PS00678">
    <property type="entry name" value="WD_REPEATS_1"/>
    <property type="match status" value="3"/>
</dbReference>
<dbReference type="InterPro" id="IPR001680">
    <property type="entry name" value="WD40_rpt"/>
</dbReference>
<feature type="non-terminal residue" evidence="4">
    <location>
        <position position="307"/>
    </location>
</feature>
<dbReference type="SUPFAM" id="SSF50998">
    <property type="entry name" value="Quinoprotein alcohol dehydrogenase-like"/>
    <property type="match status" value="1"/>
</dbReference>
<dbReference type="CDD" id="cd00200">
    <property type="entry name" value="WD40"/>
    <property type="match status" value="1"/>
</dbReference>
<gene>
    <name evidence="4" type="ORF">MNBD_PLANCTO02-2791</name>
</gene>
<dbReference type="EMBL" id="UOGL01000538">
    <property type="protein sequence ID" value="VAX41400.1"/>
    <property type="molecule type" value="Genomic_DNA"/>
</dbReference>
<dbReference type="PRINTS" id="PR00320">
    <property type="entry name" value="GPROTEINBRPT"/>
</dbReference>
<dbReference type="AlphaFoldDB" id="A0A3B1E013"/>
<evidence type="ECO:0000256" key="1">
    <source>
        <dbReference type="ARBA" id="ARBA00022574"/>
    </source>
</evidence>
<proteinExistence type="predicted"/>
<accession>A0A3B1E013</accession>
<organism evidence="4">
    <name type="scientific">hydrothermal vent metagenome</name>
    <dbReference type="NCBI Taxonomy" id="652676"/>
    <lineage>
        <taxon>unclassified sequences</taxon>
        <taxon>metagenomes</taxon>
        <taxon>ecological metagenomes</taxon>
    </lineage>
</organism>
<dbReference type="InterPro" id="IPR011047">
    <property type="entry name" value="Quinoprotein_ADH-like_sf"/>
</dbReference>
<name>A0A3B1E013_9ZZZZ</name>
<feature type="transmembrane region" description="Helical" evidence="3">
    <location>
        <begin position="34"/>
        <end position="54"/>
    </location>
</feature>
<dbReference type="PANTHER" id="PTHR19848">
    <property type="entry name" value="WD40 REPEAT PROTEIN"/>
    <property type="match status" value="1"/>
</dbReference>
<dbReference type="PROSITE" id="PS50082">
    <property type="entry name" value="WD_REPEATS_2"/>
    <property type="match status" value="4"/>
</dbReference>
<dbReference type="PANTHER" id="PTHR19848:SF8">
    <property type="entry name" value="F-BOX AND WD REPEAT DOMAIN CONTAINING 7"/>
    <property type="match status" value="1"/>
</dbReference>
<dbReference type="InterPro" id="IPR019775">
    <property type="entry name" value="WD40_repeat_CS"/>
</dbReference>
<dbReference type="Pfam" id="PF00400">
    <property type="entry name" value="WD40"/>
    <property type="match status" value="4"/>
</dbReference>
<keyword evidence="3" id="KW-1133">Transmembrane helix</keyword>